<dbReference type="InterPro" id="IPR004647">
    <property type="entry name" value="Fe-S_hydro-lyase_TtdB-typ_cat"/>
</dbReference>
<keyword evidence="10 12" id="KW-0411">Iron-sulfur</keyword>
<evidence type="ECO:0000313" key="16">
    <source>
        <dbReference type="Proteomes" id="UP000463224"/>
    </source>
</evidence>
<evidence type="ECO:0000256" key="2">
    <source>
        <dbReference type="ARBA" id="ARBA00001966"/>
    </source>
</evidence>
<evidence type="ECO:0000256" key="6">
    <source>
        <dbReference type="ARBA" id="ARBA00022485"/>
    </source>
</evidence>
<evidence type="ECO:0000256" key="12">
    <source>
        <dbReference type="PIRNR" id="PIRNR001394"/>
    </source>
</evidence>
<comment type="similarity">
    <text evidence="4 12">Belongs to the class-I fumarase family.</text>
</comment>
<keyword evidence="6 12" id="KW-0004">4Fe-4S</keyword>
<reference evidence="15 16" key="1">
    <citation type="submission" date="2019-12" db="EMBL/GenBank/DDBJ databases">
        <title>Nitratireductor arenosus sp. nov., Isolated from sea sand, Jeju island, South Korea.</title>
        <authorList>
            <person name="Kim W."/>
        </authorList>
    </citation>
    <scope>NUCLEOTIDE SEQUENCE [LARGE SCALE GENOMIC DNA]</scope>
    <source>
        <strain evidence="15 16">CAU 1489</strain>
    </source>
</reference>
<gene>
    <name evidence="15" type="ORF">GN330_11740</name>
</gene>
<evidence type="ECO:0000256" key="4">
    <source>
        <dbReference type="ARBA" id="ARBA00008876"/>
    </source>
</evidence>
<dbReference type="EC" id="4.2.1.2" evidence="12"/>
<dbReference type="InterPro" id="IPR020557">
    <property type="entry name" value="Fumarate_lyase_CS"/>
</dbReference>
<dbReference type="FunFam" id="3.20.130.10:FF:000001">
    <property type="entry name" value="Fumarate hydratase class I"/>
    <property type="match status" value="1"/>
</dbReference>
<dbReference type="Pfam" id="PF05681">
    <property type="entry name" value="Fumerase"/>
    <property type="match status" value="1"/>
</dbReference>
<keyword evidence="7" id="KW-0816">Tricarboxylic acid cycle</keyword>
<organism evidence="15 16">
    <name type="scientific">Nitratireductor arenosus</name>
    <dbReference type="NCBI Taxonomy" id="2682096"/>
    <lineage>
        <taxon>Bacteria</taxon>
        <taxon>Pseudomonadati</taxon>
        <taxon>Pseudomonadota</taxon>
        <taxon>Alphaproteobacteria</taxon>
        <taxon>Hyphomicrobiales</taxon>
        <taxon>Phyllobacteriaceae</taxon>
        <taxon>Nitratireductor</taxon>
    </lineage>
</organism>
<dbReference type="SUPFAM" id="SSF117457">
    <property type="entry name" value="FumA C-terminal domain-like"/>
    <property type="match status" value="1"/>
</dbReference>
<dbReference type="AlphaFoldDB" id="A0A844QFQ6"/>
<evidence type="ECO:0000256" key="8">
    <source>
        <dbReference type="ARBA" id="ARBA00022723"/>
    </source>
</evidence>
<feature type="domain" description="Fe-S hydro-lyase tartrate dehydratase beta-type catalytic" evidence="14">
    <location>
        <begin position="326"/>
        <end position="531"/>
    </location>
</feature>
<comment type="catalytic activity">
    <reaction evidence="1 12">
        <text>(S)-malate = fumarate + H2O</text>
        <dbReference type="Rhea" id="RHEA:12460"/>
        <dbReference type="ChEBI" id="CHEBI:15377"/>
        <dbReference type="ChEBI" id="CHEBI:15589"/>
        <dbReference type="ChEBI" id="CHEBI:29806"/>
        <dbReference type="EC" id="4.2.1.2"/>
    </reaction>
</comment>
<dbReference type="GO" id="GO:0051539">
    <property type="term" value="F:4 iron, 4 sulfur cluster binding"/>
    <property type="evidence" value="ECO:0007669"/>
    <property type="project" value="UniProtKB-UniRule"/>
</dbReference>
<keyword evidence="11 12" id="KW-0456">Lyase</keyword>
<dbReference type="PROSITE" id="PS00163">
    <property type="entry name" value="FUMARATE_LYASES"/>
    <property type="match status" value="1"/>
</dbReference>
<evidence type="ECO:0000313" key="15">
    <source>
        <dbReference type="EMBL" id="MVA97917.1"/>
    </source>
</evidence>
<dbReference type="Proteomes" id="UP000463224">
    <property type="component" value="Unassembled WGS sequence"/>
</dbReference>
<keyword evidence="8 12" id="KW-0479">Metal-binding</keyword>
<comment type="subunit">
    <text evidence="5 12">Homodimer.</text>
</comment>
<keyword evidence="9 12" id="KW-0408">Iron</keyword>
<dbReference type="NCBIfam" id="TIGR00723">
    <property type="entry name" value="ttdB_fumA_fumB"/>
    <property type="match status" value="1"/>
</dbReference>
<dbReference type="PIRSF" id="PIRSF001394">
    <property type="entry name" value="Fe_dep_fumar_hy"/>
    <property type="match status" value="1"/>
</dbReference>
<comment type="function">
    <text evidence="12">Catalyzes the reversible hydration of fumarate to (S)-malate.</text>
</comment>
<evidence type="ECO:0000256" key="11">
    <source>
        <dbReference type="ARBA" id="ARBA00023239"/>
    </source>
</evidence>
<name>A0A844QFQ6_9HYPH</name>
<comment type="cofactor">
    <cofactor evidence="2 12">
        <name>[4Fe-4S] cluster</name>
        <dbReference type="ChEBI" id="CHEBI:49883"/>
    </cofactor>
</comment>
<dbReference type="GO" id="GO:0006099">
    <property type="term" value="P:tricarboxylic acid cycle"/>
    <property type="evidence" value="ECO:0007669"/>
    <property type="project" value="UniProtKB-KW"/>
</dbReference>
<dbReference type="InterPro" id="IPR011167">
    <property type="entry name" value="Fe_dep_fumarate_hydratase"/>
</dbReference>
<evidence type="ECO:0000259" key="13">
    <source>
        <dbReference type="Pfam" id="PF05681"/>
    </source>
</evidence>
<dbReference type="InterPro" id="IPR036660">
    <property type="entry name" value="Fe-S_hydroAse_TtdB_cat_sf"/>
</dbReference>
<keyword evidence="16" id="KW-1185">Reference proteome</keyword>
<accession>A0A844QFQ6</accession>
<evidence type="ECO:0000256" key="5">
    <source>
        <dbReference type="ARBA" id="ARBA00011738"/>
    </source>
</evidence>
<dbReference type="GO" id="GO:0004333">
    <property type="term" value="F:fumarate hydratase activity"/>
    <property type="evidence" value="ECO:0007669"/>
    <property type="project" value="UniProtKB-UniRule"/>
</dbReference>
<dbReference type="InterPro" id="IPR004646">
    <property type="entry name" value="Fe-S_hydro-lyase_TtdA-typ_cat"/>
</dbReference>
<dbReference type="InterPro" id="IPR051208">
    <property type="entry name" value="Class-I_Fumarase/Tartrate_DH"/>
</dbReference>
<dbReference type="GO" id="GO:0046872">
    <property type="term" value="F:metal ion binding"/>
    <property type="evidence" value="ECO:0007669"/>
    <property type="project" value="UniProtKB-UniRule"/>
</dbReference>
<sequence>MLADLFPLSADQTPYRKLTDDHVGIDSFRGQEMLIVETEGLRLLSEAAFADINHLLRPGHLKQLAAILEDPEATDNDRFVAYDLLKNANIAAGGILPMCQDTGTAIIMGKKGRRVWTEGGDAEALGRGVLDAYEKKNLRYSQLAPVSMFQENNTKNNLPAQIDLYQEGGDAYKFLFVAKGGGSANKTFLYQGTPSLLTHDRLIEFLKEKILTLGTAACPPYHLAIVIGGTSAEMNLKTVKLASTRYLDGLPTAGGETGHAFRDLEMEAEVHRLTQQMGVGAQFGGKYFCHDVRVIRLPRHGASLPIGLGVSCSADRQALGKVTREGIFLEELETNPARYMPDVDEDRLTAHVVRIDLNRPMNEILKELSQQPVKTRLSLNGPIIVARDIAHAKIRERLEKGEPMPDYLKNHPVYYAGPAKTPKGYASGSFGPTTAGRMDSFVDQFQSFGGSMVMLAKGNRSRQVREACAAHGGFYLGSIGGPAARLAQDCIKKVEVVEYPELGMEAVWRIEVEDFPAFVVIDDKGNDFFKELNLG</sequence>
<evidence type="ECO:0000259" key="14">
    <source>
        <dbReference type="Pfam" id="PF05683"/>
    </source>
</evidence>
<evidence type="ECO:0000256" key="1">
    <source>
        <dbReference type="ARBA" id="ARBA00000929"/>
    </source>
</evidence>
<evidence type="ECO:0000256" key="7">
    <source>
        <dbReference type="ARBA" id="ARBA00022532"/>
    </source>
</evidence>
<dbReference type="Gene3D" id="3.20.130.10">
    <property type="entry name" value="Fe-S hydro-lyase, tartrate dehydratase beta-type, catalytic domain"/>
    <property type="match status" value="1"/>
</dbReference>
<feature type="domain" description="Fe-S hydro-lyase tartrate dehydratase alpha-type catalytic" evidence="13">
    <location>
        <begin position="46"/>
        <end position="319"/>
    </location>
</feature>
<dbReference type="GO" id="GO:0042803">
    <property type="term" value="F:protein homodimerization activity"/>
    <property type="evidence" value="ECO:0007669"/>
    <property type="project" value="UniProtKB-ARBA"/>
</dbReference>
<comment type="pathway">
    <text evidence="3">Carbohydrate metabolism; tricarboxylic acid cycle; (S)-malate from fumarate: step 1/1.</text>
</comment>
<proteinExistence type="inferred from homology"/>
<evidence type="ECO:0000256" key="3">
    <source>
        <dbReference type="ARBA" id="ARBA00004859"/>
    </source>
</evidence>
<protein>
    <recommendedName>
        <fullName evidence="12">Fumarate hydratase class I</fullName>
        <ecNumber evidence="12">4.2.1.2</ecNumber>
    </recommendedName>
</protein>
<dbReference type="PANTHER" id="PTHR30389">
    <property type="entry name" value="FUMARATE HYDRATASE-RELATED"/>
    <property type="match status" value="1"/>
</dbReference>
<evidence type="ECO:0000256" key="9">
    <source>
        <dbReference type="ARBA" id="ARBA00023004"/>
    </source>
</evidence>
<evidence type="ECO:0000256" key="10">
    <source>
        <dbReference type="ARBA" id="ARBA00023014"/>
    </source>
</evidence>
<dbReference type="EMBL" id="WPHG01000002">
    <property type="protein sequence ID" value="MVA97917.1"/>
    <property type="molecule type" value="Genomic_DNA"/>
</dbReference>
<comment type="caution">
    <text evidence="15">The sequence shown here is derived from an EMBL/GenBank/DDBJ whole genome shotgun (WGS) entry which is preliminary data.</text>
</comment>
<dbReference type="PANTHER" id="PTHR30389:SF0">
    <property type="entry name" value="FUMARATE HYDRATASE CLASS I, AEROBIC"/>
    <property type="match status" value="1"/>
</dbReference>
<dbReference type="Pfam" id="PF05683">
    <property type="entry name" value="Fumerase_C"/>
    <property type="match status" value="1"/>
</dbReference>